<reference evidence="1" key="1">
    <citation type="submission" date="2019-03" db="UniProtKB">
        <authorList>
            <consortium name="Ensembl"/>
        </authorList>
    </citation>
    <scope>IDENTIFICATION</scope>
</reference>
<accession>A0A452URT1</accession>
<dbReference type="AlphaFoldDB" id="A0A452URT1"/>
<gene>
    <name evidence="1" type="primary">CTC1</name>
</gene>
<dbReference type="Ensembl" id="ENSUMAT00000028155.1">
    <property type="protein sequence ID" value="ENSUMAP00000023785.1"/>
    <property type="gene ID" value="ENSUMAG00000017283.1"/>
</dbReference>
<proteinExistence type="predicted"/>
<name>A0A452URT1_URSMA</name>
<organism evidence="1">
    <name type="scientific">Ursus maritimus</name>
    <name type="common">Polar bear</name>
    <name type="synonym">Thalarctos maritimus</name>
    <dbReference type="NCBI Taxonomy" id="29073"/>
    <lineage>
        <taxon>Eukaryota</taxon>
        <taxon>Metazoa</taxon>
        <taxon>Chordata</taxon>
        <taxon>Craniata</taxon>
        <taxon>Vertebrata</taxon>
        <taxon>Euteleostomi</taxon>
        <taxon>Mammalia</taxon>
        <taxon>Eutheria</taxon>
        <taxon>Laurasiatheria</taxon>
        <taxon>Carnivora</taxon>
        <taxon>Caniformia</taxon>
        <taxon>Ursidae</taxon>
        <taxon>Ursus</taxon>
    </lineage>
</organism>
<sequence length="83" mass="8967">MEANPAPAPDSEQAWLEAAQTFIHETLCPAGSSPDVQLTQSVIDCVKTTWLSQGKNQGFPLPLSYSEISYGICLSLSDLFHLA</sequence>
<protein>
    <submittedName>
        <fullName evidence="1">CST telomere replication complex component 1</fullName>
    </submittedName>
</protein>
<evidence type="ECO:0000313" key="1">
    <source>
        <dbReference type="Ensembl" id="ENSUMAP00000023785"/>
    </source>
</evidence>
<dbReference type="GeneTree" id="ENSGT00390000011553"/>